<dbReference type="EMBL" id="OX365700">
    <property type="protein sequence ID" value="CAI4032638.1"/>
    <property type="molecule type" value="Genomic_DNA"/>
</dbReference>
<organism evidence="1 2">
    <name type="scientific">Nitrospira tepida</name>
    <dbReference type="NCBI Taxonomy" id="2973512"/>
    <lineage>
        <taxon>Bacteria</taxon>
        <taxon>Pseudomonadati</taxon>
        <taxon>Nitrospirota</taxon>
        <taxon>Nitrospiria</taxon>
        <taxon>Nitrospirales</taxon>
        <taxon>Nitrospiraceae</taxon>
        <taxon>Nitrospira</taxon>
    </lineage>
</organism>
<dbReference type="AlphaFoldDB" id="A0AA86N0T8"/>
<proteinExistence type="predicted"/>
<evidence type="ECO:0000313" key="2">
    <source>
        <dbReference type="Proteomes" id="UP001179121"/>
    </source>
</evidence>
<accession>A0AA86N0T8</accession>
<evidence type="ECO:0000313" key="1">
    <source>
        <dbReference type="EMBL" id="CAI4032638.1"/>
    </source>
</evidence>
<reference evidence="1" key="1">
    <citation type="submission" date="2022-10" db="EMBL/GenBank/DDBJ databases">
        <authorList>
            <person name="Koch H."/>
        </authorList>
    </citation>
    <scope>NUCLEOTIDE SEQUENCE</scope>
    <source>
        <strain evidence="1">DNF</strain>
    </source>
</reference>
<name>A0AA86N0T8_9BACT</name>
<gene>
    <name evidence="1" type="ORF">DNFV4_03068</name>
</gene>
<dbReference type="Proteomes" id="UP001179121">
    <property type="component" value="Chromosome"/>
</dbReference>
<dbReference type="KEGG" id="nti:DNFV4_03068"/>
<keyword evidence="2" id="KW-1185">Reference proteome</keyword>
<sequence>MVPPMSLARRAASGSRLVLAASYVLLVLTLQPLLLDHVFATGSSHTHSDQDVCAWLDHAASAGVHSLTPPVALCQEGACAINVSASFVRPVDRSHDPVRGPPHLD</sequence>
<protein>
    <submittedName>
        <fullName evidence="1">Uncharacterized protein</fullName>
    </submittedName>
</protein>